<evidence type="ECO:0000256" key="4">
    <source>
        <dbReference type="ARBA" id="ARBA00023242"/>
    </source>
</evidence>
<keyword evidence="4" id="KW-0539">Nucleus</keyword>
<feature type="region of interest" description="Disordered" evidence="5">
    <location>
        <begin position="245"/>
        <end position="268"/>
    </location>
</feature>
<dbReference type="SUPFAM" id="SSF57701">
    <property type="entry name" value="Zn2/Cys6 DNA-binding domain"/>
    <property type="match status" value="1"/>
</dbReference>
<dbReference type="OrthoDB" id="10261408at2759"/>
<evidence type="ECO:0000259" key="6">
    <source>
        <dbReference type="PROSITE" id="PS50048"/>
    </source>
</evidence>
<dbReference type="CDD" id="cd00067">
    <property type="entry name" value="GAL4"/>
    <property type="match status" value="1"/>
</dbReference>
<protein>
    <recommendedName>
        <fullName evidence="6">Zn(2)-C6 fungal-type domain-containing protein</fullName>
    </recommendedName>
</protein>
<evidence type="ECO:0000256" key="5">
    <source>
        <dbReference type="SAM" id="MobiDB-lite"/>
    </source>
</evidence>
<evidence type="ECO:0000256" key="1">
    <source>
        <dbReference type="ARBA" id="ARBA00004123"/>
    </source>
</evidence>
<feature type="compositionally biased region" description="Polar residues" evidence="5">
    <location>
        <begin position="195"/>
        <end position="206"/>
    </location>
</feature>
<evidence type="ECO:0000256" key="2">
    <source>
        <dbReference type="ARBA" id="ARBA00022723"/>
    </source>
</evidence>
<feature type="region of interest" description="Disordered" evidence="5">
    <location>
        <begin position="114"/>
        <end position="138"/>
    </location>
</feature>
<dbReference type="PROSITE" id="PS50048">
    <property type="entry name" value="ZN2_CY6_FUNGAL_2"/>
    <property type="match status" value="1"/>
</dbReference>
<feature type="compositionally biased region" description="Basic and acidic residues" evidence="5">
    <location>
        <begin position="211"/>
        <end position="220"/>
    </location>
</feature>
<dbReference type="GO" id="GO:0000981">
    <property type="term" value="F:DNA-binding transcription factor activity, RNA polymerase II-specific"/>
    <property type="evidence" value="ECO:0007669"/>
    <property type="project" value="InterPro"/>
</dbReference>
<dbReference type="PANTHER" id="PTHR46910">
    <property type="entry name" value="TRANSCRIPTION FACTOR PDR1"/>
    <property type="match status" value="1"/>
</dbReference>
<feature type="region of interest" description="Disordered" evidence="5">
    <location>
        <begin position="1"/>
        <end position="26"/>
    </location>
</feature>
<sequence length="309" mass="34810">MPLLSEEIQMSRSRRRSQMAEKDSSGKNTRISLACSACRARKHRCSGEQPRCARCISSSITCEWPTQQKRGPPKQYIHSLENRLSETETVLFALLSQVSAEQLHASFKHISTLAQGRNTSPREGKKTNPEPLAIFRPDTWKPSDWTSFPIDSPENVRQWWKNRASDLDVQQLPARKERRLSTNKLLGTEQRGDLSANSRVTSENPTPFTPEDSHPSDPRPPRQLNNTESMQETGFISQGLQGLLSPMQFAGNPSFNSSASDGPHPHMNVQENTASEAGNDILSSAEEREEQVNCSVLRISNQFKHDFVW</sequence>
<feature type="domain" description="Zn(2)-C6 fungal-type" evidence="6">
    <location>
        <begin position="34"/>
        <end position="64"/>
    </location>
</feature>
<evidence type="ECO:0000256" key="3">
    <source>
        <dbReference type="ARBA" id="ARBA00023125"/>
    </source>
</evidence>
<dbReference type="EMBL" id="MU006809">
    <property type="protein sequence ID" value="KAF2635218.1"/>
    <property type="molecule type" value="Genomic_DNA"/>
</dbReference>
<evidence type="ECO:0000313" key="7">
    <source>
        <dbReference type="EMBL" id="KAF2635218.1"/>
    </source>
</evidence>
<dbReference type="SMART" id="SM00066">
    <property type="entry name" value="GAL4"/>
    <property type="match status" value="1"/>
</dbReference>
<dbReference type="Gene3D" id="4.10.240.10">
    <property type="entry name" value="Zn(2)-C6 fungal-type DNA-binding domain"/>
    <property type="match status" value="1"/>
</dbReference>
<dbReference type="GO" id="GO:0008270">
    <property type="term" value="F:zinc ion binding"/>
    <property type="evidence" value="ECO:0007669"/>
    <property type="project" value="InterPro"/>
</dbReference>
<accession>A0A6A6RM92</accession>
<keyword evidence="3" id="KW-0238">DNA-binding</keyword>
<dbReference type="GO" id="GO:0003677">
    <property type="term" value="F:DNA binding"/>
    <property type="evidence" value="ECO:0007669"/>
    <property type="project" value="UniProtKB-KW"/>
</dbReference>
<dbReference type="Pfam" id="PF00172">
    <property type="entry name" value="Zn_clus"/>
    <property type="match status" value="1"/>
</dbReference>
<keyword evidence="8" id="KW-1185">Reference proteome</keyword>
<proteinExistence type="predicted"/>
<keyword evidence="2" id="KW-0479">Metal-binding</keyword>
<dbReference type="GO" id="GO:0005634">
    <property type="term" value="C:nucleus"/>
    <property type="evidence" value="ECO:0007669"/>
    <property type="project" value="UniProtKB-SubCell"/>
</dbReference>
<dbReference type="PROSITE" id="PS00463">
    <property type="entry name" value="ZN2_CY6_FUNGAL_1"/>
    <property type="match status" value="1"/>
</dbReference>
<dbReference type="PANTHER" id="PTHR46910:SF3">
    <property type="entry name" value="HALOTOLERANCE PROTEIN 9-RELATED"/>
    <property type="match status" value="1"/>
</dbReference>
<reference evidence="7" key="1">
    <citation type="journal article" date="2020" name="Stud. Mycol.">
        <title>101 Dothideomycetes genomes: a test case for predicting lifestyles and emergence of pathogens.</title>
        <authorList>
            <person name="Haridas S."/>
            <person name="Albert R."/>
            <person name="Binder M."/>
            <person name="Bloem J."/>
            <person name="Labutti K."/>
            <person name="Salamov A."/>
            <person name="Andreopoulos B."/>
            <person name="Baker S."/>
            <person name="Barry K."/>
            <person name="Bills G."/>
            <person name="Bluhm B."/>
            <person name="Cannon C."/>
            <person name="Castanera R."/>
            <person name="Culley D."/>
            <person name="Daum C."/>
            <person name="Ezra D."/>
            <person name="Gonzalez J."/>
            <person name="Henrissat B."/>
            <person name="Kuo A."/>
            <person name="Liang C."/>
            <person name="Lipzen A."/>
            <person name="Lutzoni F."/>
            <person name="Magnuson J."/>
            <person name="Mondo S."/>
            <person name="Nolan M."/>
            <person name="Ohm R."/>
            <person name="Pangilinan J."/>
            <person name="Park H.-J."/>
            <person name="Ramirez L."/>
            <person name="Alfaro M."/>
            <person name="Sun H."/>
            <person name="Tritt A."/>
            <person name="Yoshinaga Y."/>
            <person name="Zwiers L.-H."/>
            <person name="Turgeon B."/>
            <person name="Goodwin S."/>
            <person name="Spatafora J."/>
            <person name="Crous P."/>
            <person name="Grigoriev I."/>
        </authorList>
    </citation>
    <scope>NUCLEOTIDE SEQUENCE</scope>
    <source>
        <strain evidence="7">CBS 473.64</strain>
    </source>
</reference>
<feature type="region of interest" description="Disordered" evidence="5">
    <location>
        <begin position="171"/>
        <end position="226"/>
    </location>
</feature>
<feature type="compositionally biased region" description="Polar residues" evidence="5">
    <location>
        <begin position="251"/>
        <end position="260"/>
    </location>
</feature>
<dbReference type="InterPro" id="IPR036864">
    <property type="entry name" value="Zn2-C6_fun-type_DNA-bd_sf"/>
</dbReference>
<comment type="subcellular location">
    <subcellularLocation>
        <location evidence="1">Nucleus</location>
    </subcellularLocation>
</comment>
<evidence type="ECO:0000313" key="8">
    <source>
        <dbReference type="Proteomes" id="UP000799753"/>
    </source>
</evidence>
<name>A0A6A6RM92_9PLEO</name>
<dbReference type="InterPro" id="IPR050987">
    <property type="entry name" value="AtrR-like"/>
</dbReference>
<gene>
    <name evidence="7" type="ORF">P280DRAFT_197916</name>
</gene>
<dbReference type="InterPro" id="IPR001138">
    <property type="entry name" value="Zn2Cys6_DnaBD"/>
</dbReference>
<dbReference type="Proteomes" id="UP000799753">
    <property type="component" value="Unassembled WGS sequence"/>
</dbReference>
<dbReference type="AlphaFoldDB" id="A0A6A6RM92"/>
<organism evidence="7 8">
    <name type="scientific">Massarina eburnea CBS 473.64</name>
    <dbReference type="NCBI Taxonomy" id="1395130"/>
    <lineage>
        <taxon>Eukaryota</taxon>
        <taxon>Fungi</taxon>
        <taxon>Dikarya</taxon>
        <taxon>Ascomycota</taxon>
        <taxon>Pezizomycotina</taxon>
        <taxon>Dothideomycetes</taxon>
        <taxon>Pleosporomycetidae</taxon>
        <taxon>Pleosporales</taxon>
        <taxon>Massarineae</taxon>
        <taxon>Massarinaceae</taxon>
        <taxon>Massarina</taxon>
    </lineage>
</organism>